<keyword evidence="1" id="KW-0175">Coiled coil</keyword>
<feature type="compositionally biased region" description="Basic residues" evidence="2">
    <location>
        <begin position="73"/>
        <end position="82"/>
    </location>
</feature>
<organism evidence="5 6">
    <name type="scientific">Microthlaspi erraticum</name>
    <dbReference type="NCBI Taxonomy" id="1685480"/>
    <lineage>
        <taxon>Eukaryota</taxon>
        <taxon>Viridiplantae</taxon>
        <taxon>Streptophyta</taxon>
        <taxon>Embryophyta</taxon>
        <taxon>Tracheophyta</taxon>
        <taxon>Spermatophyta</taxon>
        <taxon>Magnoliopsida</taxon>
        <taxon>eudicotyledons</taxon>
        <taxon>Gunneridae</taxon>
        <taxon>Pentapetalae</taxon>
        <taxon>rosids</taxon>
        <taxon>malvids</taxon>
        <taxon>Brassicales</taxon>
        <taxon>Brassicaceae</taxon>
        <taxon>Coluteocarpeae</taxon>
        <taxon>Microthlaspi</taxon>
    </lineage>
</organism>
<accession>A0A6D2K4K3</accession>
<dbReference type="Pfam" id="PF26133">
    <property type="entry name" value="DUF8039"/>
    <property type="match status" value="1"/>
</dbReference>
<protein>
    <recommendedName>
        <fullName evidence="7">Transposase Tnp1/En/Spm-like domain-containing protein</fullName>
    </recommendedName>
</protein>
<keyword evidence="6" id="KW-1185">Reference proteome</keyword>
<feature type="compositionally biased region" description="Polar residues" evidence="2">
    <location>
        <begin position="589"/>
        <end position="610"/>
    </location>
</feature>
<gene>
    <name evidence="5" type="ORF">MERR_LOCUS30249</name>
</gene>
<feature type="region of interest" description="Disordered" evidence="2">
    <location>
        <begin position="574"/>
        <end position="610"/>
    </location>
</feature>
<dbReference type="InterPro" id="IPR058352">
    <property type="entry name" value="DUF8039"/>
</dbReference>
<feature type="domain" description="Transposase Tnp1/En/Spm-like" evidence="3">
    <location>
        <begin position="396"/>
        <end position="448"/>
    </location>
</feature>
<evidence type="ECO:0008006" key="7">
    <source>
        <dbReference type="Google" id="ProtNLM"/>
    </source>
</evidence>
<feature type="coiled-coil region" evidence="1">
    <location>
        <begin position="337"/>
        <end position="364"/>
    </location>
</feature>
<proteinExistence type="predicted"/>
<dbReference type="OrthoDB" id="1436533at2759"/>
<evidence type="ECO:0000313" key="5">
    <source>
        <dbReference type="EMBL" id="CAA7043014.1"/>
    </source>
</evidence>
<dbReference type="AlphaFoldDB" id="A0A6D2K4K3"/>
<evidence type="ECO:0000256" key="2">
    <source>
        <dbReference type="SAM" id="MobiDB-lite"/>
    </source>
</evidence>
<name>A0A6D2K4K3_9BRAS</name>
<evidence type="ECO:0000259" key="3">
    <source>
        <dbReference type="Pfam" id="PF03017"/>
    </source>
</evidence>
<dbReference type="Pfam" id="PF03004">
    <property type="entry name" value="Transposase_24"/>
    <property type="match status" value="1"/>
</dbReference>
<feature type="compositionally biased region" description="Basic and acidic residues" evidence="2">
    <location>
        <begin position="83"/>
        <end position="94"/>
    </location>
</feature>
<evidence type="ECO:0000256" key="1">
    <source>
        <dbReference type="SAM" id="Coils"/>
    </source>
</evidence>
<dbReference type="Pfam" id="PF03017">
    <property type="entry name" value="Transposase_23"/>
    <property type="match status" value="1"/>
</dbReference>
<evidence type="ECO:0000259" key="4">
    <source>
        <dbReference type="Pfam" id="PF26133"/>
    </source>
</evidence>
<dbReference type="PANTHER" id="PTHR33018:SF34">
    <property type="entry name" value="OS02G0472350 PROTEIN"/>
    <property type="match status" value="1"/>
</dbReference>
<reference evidence="5" key="1">
    <citation type="submission" date="2020-01" db="EMBL/GenBank/DDBJ databases">
        <authorList>
            <person name="Mishra B."/>
        </authorList>
    </citation>
    <scope>NUCLEOTIDE SEQUENCE [LARGE SCALE GENOMIC DNA]</scope>
</reference>
<dbReference type="Proteomes" id="UP000467841">
    <property type="component" value="Unassembled WGS sequence"/>
</dbReference>
<feature type="compositionally biased region" description="Basic residues" evidence="2">
    <location>
        <begin position="1"/>
        <end position="15"/>
    </location>
</feature>
<comment type="caution">
    <text evidence="5">The sequence shown here is derived from an EMBL/GenBank/DDBJ whole genome shotgun (WGS) entry which is preliminary data.</text>
</comment>
<dbReference type="InterPro" id="IPR004252">
    <property type="entry name" value="Probable_transposase_24"/>
</dbReference>
<dbReference type="EMBL" id="CACVBM020001274">
    <property type="protein sequence ID" value="CAA7043014.1"/>
    <property type="molecule type" value="Genomic_DNA"/>
</dbReference>
<dbReference type="PANTHER" id="PTHR33018">
    <property type="entry name" value="OS10G0338966 PROTEIN-RELATED"/>
    <property type="match status" value="1"/>
</dbReference>
<sequence length="663" mass="74304">MPKGGRSKKDLKKRKNQLDEDVEPEYMGPDSQQQTQEHEADEQAGEEVPTTHTEEDPVPNAAAIDDASIPIHPKPKRHRGPTKMKDTAKDPNTKVRVEFNDLGEPYGGGSVTLSSYLGPLVREHVPIIIDGWRKICEERRTILWKSVQARFELEGDYEKEFVLKQMGCLWRSSKSRVVGKIMKAKNNAERMQLRPKNVPIADWRKFIKAKTSAEFKAISDTYKERRQKQIPHTYSRKGMVRLAEDMKKESSEPSDVTRLNVWVKSRTRKDGTAVNTNAADKIKKATELVQTQSPSTNPREDMLAQVLGPDNPGRLRAMGRSMNMSKLALFQMRNKYMAELQKNQACLQQQVQELQNAILTMKTQRPDPEVGENSAPRVKDYNLSVCCLIGLGVMRMAEGRLVSSEAEEKVNGIPLGPNSVKVLVETAVKADAFLWRPAQSMCTIGEAVGEMVAWPQNFAVVFDQGTETEDTALKSPTATSPNMCKLLDWASNSEEVVAVGRWQCNDRKALVNGLPLGPNAVKVIVDEVMEPDTFLWRPTAELLTLEDCLKSFVAWPVSRVVTSGVAFETPYTFPQHEESVPTPPAPTKKAQSVSESPSQHSAEHQISQPVNEVVDKTNKKCLLMDISGRGGSLLKVVGRQTTQNTRSTLFHWVQKQFVFGWML</sequence>
<feature type="region of interest" description="Disordered" evidence="2">
    <location>
        <begin position="1"/>
        <end position="94"/>
    </location>
</feature>
<dbReference type="InterPro" id="IPR004264">
    <property type="entry name" value="Transposase_23"/>
</dbReference>
<feature type="domain" description="DUF8039" evidence="4">
    <location>
        <begin position="477"/>
        <end position="562"/>
    </location>
</feature>
<evidence type="ECO:0000313" key="6">
    <source>
        <dbReference type="Proteomes" id="UP000467841"/>
    </source>
</evidence>